<dbReference type="PANTHER" id="PTHR47978">
    <property type="match status" value="1"/>
</dbReference>
<sequence length="191" mass="21439">MYVNNSSEREVKIVILGETFAGKTSILYRYVSDSFYEQPASTITASFYRKKIYIQNAPVNLQLWDTAGQEKFQSITPLYYRTADIIFVVFAVDSVKSLERALHQIQEVRENKPSPNIVLLGNKSDLTNIVQDQALDFASSNNFKLYFVSALNGNGVKEAFAQEVANVIANKNEGKKTFKLVKEAEDGKGCC</sequence>
<dbReference type="AlphaFoldDB" id="A0AA86RBU2"/>
<evidence type="ECO:0000256" key="1">
    <source>
        <dbReference type="ARBA" id="ARBA00022741"/>
    </source>
</evidence>
<dbReference type="SMART" id="SM00174">
    <property type="entry name" value="RHO"/>
    <property type="match status" value="1"/>
</dbReference>
<dbReference type="InterPro" id="IPR027417">
    <property type="entry name" value="P-loop_NTPase"/>
</dbReference>
<reference evidence="3 4" key="2">
    <citation type="submission" date="2024-07" db="EMBL/GenBank/DDBJ databases">
        <authorList>
            <person name="Akdeniz Z."/>
        </authorList>
    </citation>
    <scope>NUCLEOTIDE SEQUENCE [LARGE SCALE GENOMIC DNA]</scope>
</reference>
<gene>
    <name evidence="2" type="ORF">HINF_LOCUS62811</name>
    <name evidence="3" type="ORF">HINF_LOCUS64520</name>
</gene>
<dbReference type="PRINTS" id="PR00449">
    <property type="entry name" value="RASTRNSFRMNG"/>
</dbReference>
<dbReference type="PROSITE" id="PS51421">
    <property type="entry name" value="RAS"/>
    <property type="match status" value="1"/>
</dbReference>
<accession>A0AA86RBU2</accession>
<dbReference type="EMBL" id="CAXDID020000414">
    <property type="protein sequence ID" value="CAL6089035.1"/>
    <property type="molecule type" value="Genomic_DNA"/>
</dbReference>
<dbReference type="SMART" id="SM00175">
    <property type="entry name" value="RAB"/>
    <property type="match status" value="1"/>
</dbReference>
<dbReference type="SUPFAM" id="SSF52540">
    <property type="entry name" value="P-loop containing nucleoside triphosphate hydrolases"/>
    <property type="match status" value="1"/>
</dbReference>
<dbReference type="Proteomes" id="UP001642409">
    <property type="component" value="Unassembled WGS sequence"/>
</dbReference>
<dbReference type="InterPro" id="IPR005225">
    <property type="entry name" value="Small_GTP-bd"/>
</dbReference>
<protein>
    <submittedName>
        <fullName evidence="2">Rab1a</fullName>
    </submittedName>
</protein>
<evidence type="ECO:0000313" key="3">
    <source>
        <dbReference type="EMBL" id="CAL6089035.1"/>
    </source>
</evidence>
<evidence type="ECO:0000313" key="2">
    <source>
        <dbReference type="EMBL" id="CAI9975166.1"/>
    </source>
</evidence>
<keyword evidence="4" id="KW-1185">Reference proteome</keyword>
<comment type="caution">
    <text evidence="2">The sequence shown here is derived from an EMBL/GenBank/DDBJ whole genome shotgun (WGS) entry which is preliminary data.</text>
</comment>
<dbReference type="GO" id="GO:0003924">
    <property type="term" value="F:GTPase activity"/>
    <property type="evidence" value="ECO:0007669"/>
    <property type="project" value="InterPro"/>
</dbReference>
<organism evidence="2">
    <name type="scientific">Hexamita inflata</name>
    <dbReference type="NCBI Taxonomy" id="28002"/>
    <lineage>
        <taxon>Eukaryota</taxon>
        <taxon>Metamonada</taxon>
        <taxon>Diplomonadida</taxon>
        <taxon>Hexamitidae</taxon>
        <taxon>Hexamitinae</taxon>
        <taxon>Hexamita</taxon>
    </lineage>
</organism>
<dbReference type="SMART" id="SM00173">
    <property type="entry name" value="RAS"/>
    <property type="match status" value="1"/>
</dbReference>
<dbReference type="PROSITE" id="PS51417">
    <property type="entry name" value="ARF"/>
    <property type="match status" value="1"/>
</dbReference>
<dbReference type="InterPro" id="IPR001806">
    <property type="entry name" value="Small_GTPase"/>
</dbReference>
<dbReference type="PROSITE" id="PS51419">
    <property type="entry name" value="RAB"/>
    <property type="match status" value="1"/>
</dbReference>
<keyword evidence="1" id="KW-0547">Nucleotide-binding</keyword>
<name>A0AA86RBU2_9EUKA</name>
<dbReference type="PROSITE" id="PS51420">
    <property type="entry name" value="RHO"/>
    <property type="match status" value="1"/>
</dbReference>
<dbReference type="NCBIfam" id="TIGR00231">
    <property type="entry name" value="small_GTP"/>
    <property type="match status" value="1"/>
</dbReference>
<dbReference type="FunFam" id="3.40.50.300:FF:001462">
    <property type="entry name" value="Small GTP-binding protein, putative"/>
    <property type="match status" value="1"/>
</dbReference>
<dbReference type="Pfam" id="PF00071">
    <property type="entry name" value="Ras"/>
    <property type="match status" value="1"/>
</dbReference>
<proteinExistence type="predicted"/>
<dbReference type="GO" id="GO:0005525">
    <property type="term" value="F:GTP binding"/>
    <property type="evidence" value="ECO:0007669"/>
    <property type="project" value="InterPro"/>
</dbReference>
<dbReference type="EMBL" id="CATOUU010001164">
    <property type="protein sequence ID" value="CAI9975166.1"/>
    <property type="molecule type" value="Genomic_DNA"/>
</dbReference>
<reference evidence="2" key="1">
    <citation type="submission" date="2023-06" db="EMBL/GenBank/DDBJ databases">
        <authorList>
            <person name="Kurt Z."/>
        </authorList>
    </citation>
    <scope>NUCLEOTIDE SEQUENCE</scope>
</reference>
<dbReference type="Gene3D" id="3.40.50.300">
    <property type="entry name" value="P-loop containing nucleotide triphosphate hydrolases"/>
    <property type="match status" value="1"/>
</dbReference>
<evidence type="ECO:0000313" key="4">
    <source>
        <dbReference type="Proteomes" id="UP001642409"/>
    </source>
</evidence>
<dbReference type="CDD" id="cd00154">
    <property type="entry name" value="Rab"/>
    <property type="match status" value="1"/>
</dbReference>